<protein>
    <recommendedName>
        <fullName evidence="9">G-protein coupled receptors family 1 profile domain-containing protein</fullName>
    </recommendedName>
</protein>
<feature type="domain" description="G-protein coupled receptors family 1 profile" evidence="9">
    <location>
        <begin position="1"/>
        <end position="331"/>
    </location>
</feature>
<dbReference type="Proteomes" id="UP001186944">
    <property type="component" value="Unassembled WGS sequence"/>
</dbReference>
<keyword evidence="2 8" id="KW-0812">Transmembrane</keyword>
<evidence type="ECO:0000259" key="9">
    <source>
        <dbReference type="PROSITE" id="PS50262"/>
    </source>
</evidence>
<dbReference type="GO" id="GO:0004930">
    <property type="term" value="F:G protein-coupled receptor activity"/>
    <property type="evidence" value="ECO:0007669"/>
    <property type="project" value="UniProtKB-KW"/>
</dbReference>
<keyword evidence="3 8" id="KW-1133">Transmembrane helix</keyword>
<feature type="transmembrane region" description="Helical" evidence="8">
    <location>
        <begin position="270"/>
        <end position="294"/>
    </location>
</feature>
<gene>
    <name evidence="10" type="ORF">FSP39_019928</name>
</gene>
<dbReference type="CDD" id="cd00637">
    <property type="entry name" value="7tm_classA_rhodopsin-like"/>
    <property type="match status" value="1"/>
</dbReference>
<evidence type="ECO:0000256" key="7">
    <source>
        <dbReference type="ARBA" id="ARBA00023224"/>
    </source>
</evidence>
<evidence type="ECO:0000256" key="5">
    <source>
        <dbReference type="ARBA" id="ARBA00023136"/>
    </source>
</evidence>
<evidence type="ECO:0000313" key="11">
    <source>
        <dbReference type="Proteomes" id="UP001186944"/>
    </source>
</evidence>
<keyword evidence="4" id="KW-0297">G-protein coupled receptor</keyword>
<evidence type="ECO:0000256" key="1">
    <source>
        <dbReference type="ARBA" id="ARBA00004141"/>
    </source>
</evidence>
<reference evidence="10" key="1">
    <citation type="submission" date="2019-08" db="EMBL/GenBank/DDBJ databases">
        <title>The improved chromosome-level genome for the pearl oyster Pinctada fucata martensii using PacBio sequencing and Hi-C.</title>
        <authorList>
            <person name="Zheng Z."/>
        </authorList>
    </citation>
    <scope>NUCLEOTIDE SEQUENCE</scope>
    <source>
        <strain evidence="10">ZZ-2019</strain>
        <tissue evidence="10">Adductor muscle</tissue>
    </source>
</reference>
<sequence length="351" mass="40206">MKSKKDDRYFIPALAVIDFMGSAFASTFSLVQNVRPVMFPGSFSCKFLNYGTSTFIIASLVLLLIISIQRYQKICRPFGFQMSMSVKRLAIFLTFLIGNILSIPVTILYQTVGIRNQHFNGTGTTCGNAPGMERFGDIYRGIIIFAEVLAIICMSFLYVLVGRKLFKQFSLSRKLKQTARVDIARKEILNNNASDDINTSKEEIIESSLEEEQQQNTERVNRIVPKETPRRPPRRNFSNVSTTTYTGRQNSCTSSVGYENRPVSHSARRYSLMFMVISLVAILCFIPPWILILLESKNDYFWNNLSYSAAQACSVIRRLYIVNHIANPFIYGFFDSKFRHEIKRILCRCLK</sequence>
<name>A0AA88YNF6_PINIB</name>
<evidence type="ECO:0000256" key="3">
    <source>
        <dbReference type="ARBA" id="ARBA00022989"/>
    </source>
</evidence>
<dbReference type="PRINTS" id="PR00237">
    <property type="entry name" value="GPCRRHODOPSN"/>
</dbReference>
<dbReference type="InterPro" id="IPR000276">
    <property type="entry name" value="GPCR_Rhodpsn"/>
</dbReference>
<feature type="transmembrane region" description="Helical" evidence="8">
    <location>
        <begin position="138"/>
        <end position="161"/>
    </location>
</feature>
<keyword evidence="7" id="KW-0807">Transducer</keyword>
<comment type="subcellular location">
    <subcellularLocation>
        <location evidence="1">Membrane</location>
        <topology evidence="1">Multi-pass membrane protein</topology>
    </subcellularLocation>
</comment>
<dbReference type="AlphaFoldDB" id="A0AA88YNF6"/>
<keyword evidence="5 8" id="KW-0472">Membrane</keyword>
<evidence type="ECO:0000256" key="6">
    <source>
        <dbReference type="ARBA" id="ARBA00023170"/>
    </source>
</evidence>
<dbReference type="EMBL" id="VSWD01000006">
    <property type="protein sequence ID" value="KAK3100435.1"/>
    <property type="molecule type" value="Genomic_DNA"/>
</dbReference>
<dbReference type="GO" id="GO:0016020">
    <property type="term" value="C:membrane"/>
    <property type="evidence" value="ECO:0007669"/>
    <property type="project" value="UniProtKB-SubCell"/>
</dbReference>
<feature type="transmembrane region" description="Helical" evidence="8">
    <location>
        <begin position="314"/>
        <end position="334"/>
    </location>
</feature>
<dbReference type="PANTHER" id="PTHR24238:SF47">
    <property type="entry name" value="ECDYSTEROIDS_DOPAMINE RECEPTOR-RELATED"/>
    <property type="match status" value="1"/>
</dbReference>
<keyword evidence="6" id="KW-0675">Receptor</keyword>
<dbReference type="SUPFAM" id="SSF81321">
    <property type="entry name" value="Family A G protein-coupled receptor-like"/>
    <property type="match status" value="1"/>
</dbReference>
<dbReference type="Pfam" id="PF00001">
    <property type="entry name" value="7tm_1"/>
    <property type="match status" value="1"/>
</dbReference>
<evidence type="ECO:0000256" key="4">
    <source>
        <dbReference type="ARBA" id="ARBA00023040"/>
    </source>
</evidence>
<evidence type="ECO:0000313" key="10">
    <source>
        <dbReference type="EMBL" id="KAK3100435.1"/>
    </source>
</evidence>
<evidence type="ECO:0000256" key="2">
    <source>
        <dbReference type="ARBA" id="ARBA00022692"/>
    </source>
</evidence>
<feature type="transmembrane region" description="Helical" evidence="8">
    <location>
        <begin position="89"/>
        <end position="109"/>
    </location>
</feature>
<feature type="transmembrane region" description="Helical" evidence="8">
    <location>
        <begin position="9"/>
        <end position="30"/>
    </location>
</feature>
<proteinExistence type="predicted"/>
<accession>A0AA88YNF6</accession>
<organism evidence="10 11">
    <name type="scientific">Pinctada imbricata</name>
    <name type="common">Atlantic pearl-oyster</name>
    <name type="synonym">Pinctada martensii</name>
    <dbReference type="NCBI Taxonomy" id="66713"/>
    <lineage>
        <taxon>Eukaryota</taxon>
        <taxon>Metazoa</taxon>
        <taxon>Spiralia</taxon>
        <taxon>Lophotrochozoa</taxon>
        <taxon>Mollusca</taxon>
        <taxon>Bivalvia</taxon>
        <taxon>Autobranchia</taxon>
        <taxon>Pteriomorphia</taxon>
        <taxon>Pterioida</taxon>
        <taxon>Pterioidea</taxon>
        <taxon>Pteriidae</taxon>
        <taxon>Pinctada</taxon>
    </lineage>
</organism>
<keyword evidence="11" id="KW-1185">Reference proteome</keyword>
<dbReference type="PANTHER" id="PTHR24238">
    <property type="entry name" value="G-PROTEIN COUPLED RECEPTOR"/>
    <property type="match status" value="1"/>
</dbReference>
<evidence type="ECO:0000256" key="8">
    <source>
        <dbReference type="SAM" id="Phobius"/>
    </source>
</evidence>
<feature type="transmembrane region" description="Helical" evidence="8">
    <location>
        <begin position="50"/>
        <end position="68"/>
    </location>
</feature>
<dbReference type="PROSITE" id="PS50262">
    <property type="entry name" value="G_PROTEIN_RECEP_F1_2"/>
    <property type="match status" value="1"/>
</dbReference>
<comment type="caution">
    <text evidence="10">The sequence shown here is derived from an EMBL/GenBank/DDBJ whole genome shotgun (WGS) entry which is preliminary data.</text>
</comment>
<dbReference type="Gene3D" id="1.20.1070.10">
    <property type="entry name" value="Rhodopsin 7-helix transmembrane proteins"/>
    <property type="match status" value="1"/>
</dbReference>
<dbReference type="InterPro" id="IPR017452">
    <property type="entry name" value="GPCR_Rhodpsn_7TM"/>
</dbReference>